<evidence type="ECO:0000313" key="2">
    <source>
        <dbReference type="EMBL" id="CAF3296558.1"/>
    </source>
</evidence>
<dbReference type="PANTHER" id="PTHR46068">
    <property type="entry name" value="PROTEIN CBG27172"/>
    <property type="match status" value="1"/>
</dbReference>
<dbReference type="Proteomes" id="UP000663825">
    <property type="component" value="Unassembled WGS sequence"/>
</dbReference>
<dbReference type="OrthoDB" id="9971063at2759"/>
<gene>
    <name evidence="2" type="ORF">LUA448_LOCUS7677</name>
    <name evidence="1" type="ORF">TIS948_LOCUS7666</name>
</gene>
<accession>A0A817SFC6</accession>
<evidence type="ECO:0008006" key="4">
    <source>
        <dbReference type="Google" id="ProtNLM"/>
    </source>
</evidence>
<reference evidence="2" key="1">
    <citation type="submission" date="2021-02" db="EMBL/GenBank/DDBJ databases">
        <authorList>
            <person name="Nowell W R."/>
        </authorList>
    </citation>
    <scope>NUCLEOTIDE SEQUENCE</scope>
</reference>
<proteinExistence type="predicted"/>
<dbReference type="EMBL" id="CAJNXB010000913">
    <property type="protein sequence ID" value="CAF3114751.1"/>
    <property type="molecule type" value="Genomic_DNA"/>
</dbReference>
<dbReference type="AlphaFoldDB" id="A0A817SFC6"/>
<dbReference type="GO" id="GO:0003676">
    <property type="term" value="F:nucleic acid binding"/>
    <property type="evidence" value="ECO:0007669"/>
    <property type="project" value="InterPro"/>
</dbReference>
<organism evidence="2 3">
    <name type="scientific">Rotaria socialis</name>
    <dbReference type="NCBI Taxonomy" id="392032"/>
    <lineage>
        <taxon>Eukaryota</taxon>
        <taxon>Metazoa</taxon>
        <taxon>Spiralia</taxon>
        <taxon>Gnathifera</taxon>
        <taxon>Rotifera</taxon>
        <taxon>Eurotatoria</taxon>
        <taxon>Bdelloidea</taxon>
        <taxon>Philodinida</taxon>
        <taxon>Philodinidae</taxon>
        <taxon>Rotaria</taxon>
    </lineage>
</organism>
<dbReference type="InterPro" id="IPR036397">
    <property type="entry name" value="RNaseH_sf"/>
</dbReference>
<evidence type="ECO:0000313" key="3">
    <source>
        <dbReference type="Proteomes" id="UP000663833"/>
    </source>
</evidence>
<protein>
    <recommendedName>
        <fullName evidence="4">Transposase</fullName>
    </recommendedName>
</protein>
<dbReference type="EMBL" id="CAJNYD010000781">
    <property type="protein sequence ID" value="CAF3296558.1"/>
    <property type="molecule type" value="Genomic_DNA"/>
</dbReference>
<dbReference type="PANTHER" id="PTHR46068:SF1">
    <property type="entry name" value="TRANSPOSASE IS30-LIKE HTH DOMAIN-CONTAINING PROTEIN"/>
    <property type="match status" value="1"/>
</dbReference>
<comment type="caution">
    <text evidence="2">The sequence shown here is derived from an EMBL/GenBank/DDBJ whole genome shotgun (WGS) entry which is preliminary data.</text>
</comment>
<name>A0A817SFC6_9BILA</name>
<dbReference type="Gene3D" id="3.30.420.10">
    <property type="entry name" value="Ribonuclease H-like superfamily/Ribonuclease H"/>
    <property type="match status" value="1"/>
</dbReference>
<evidence type="ECO:0000313" key="1">
    <source>
        <dbReference type="EMBL" id="CAF3114751.1"/>
    </source>
</evidence>
<sequence length="175" mass="20534">MTARKISMEPDISKRSVRRIMKNDLGLYPYKKKVIEPLLSDHQKLKRKQFANWVRTNFRKEDTLKILFSDEKMLDIDGVYDTQNDRVWTVDRAGADKNGGIQQRRKFPQKVIIWLGTCSKDLTPLVILDEETVDHTVYIEKVLPVPLKYGNQFFGSNWVFQQDDAKPQSHHLSQK</sequence>
<dbReference type="Proteomes" id="UP000663833">
    <property type="component" value="Unassembled WGS sequence"/>
</dbReference>